<dbReference type="EMBL" id="LBWP01000009">
    <property type="protein sequence ID" value="KKR11261.1"/>
    <property type="molecule type" value="Genomic_DNA"/>
</dbReference>
<organism evidence="2 3">
    <name type="scientific">Candidatus Woesebacteria bacterium GW2011_GWA1_39_21</name>
    <dbReference type="NCBI Taxonomy" id="1618550"/>
    <lineage>
        <taxon>Bacteria</taxon>
        <taxon>Candidatus Woeseibacteriota</taxon>
    </lineage>
</organism>
<keyword evidence="1" id="KW-0812">Transmembrane</keyword>
<dbReference type="STRING" id="1618550.UT39_C0009G0021"/>
<evidence type="ECO:0000313" key="3">
    <source>
        <dbReference type="Proteomes" id="UP000034246"/>
    </source>
</evidence>
<name>A0A0G0NEN0_9BACT</name>
<evidence type="ECO:0000313" key="2">
    <source>
        <dbReference type="EMBL" id="KKR11261.1"/>
    </source>
</evidence>
<reference evidence="2 3" key="1">
    <citation type="journal article" date="2015" name="Nature">
        <title>rRNA introns, odd ribosomes, and small enigmatic genomes across a large radiation of phyla.</title>
        <authorList>
            <person name="Brown C.T."/>
            <person name="Hug L.A."/>
            <person name="Thomas B.C."/>
            <person name="Sharon I."/>
            <person name="Castelle C.J."/>
            <person name="Singh A."/>
            <person name="Wilkins M.J."/>
            <person name="Williams K.H."/>
            <person name="Banfield J.F."/>
        </authorList>
    </citation>
    <scope>NUCLEOTIDE SEQUENCE [LARGE SCALE GENOMIC DNA]</scope>
</reference>
<accession>A0A0G0NEN0</accession>
<evidence type="ECO:0000256" key="1">
    <source>
        <dbReference type="SAM" id="Phobius"/>
    </source>
</evidence>
<proteinExistence type="predicted"/>
<dbReference type="Pfam" id="PF18895">
    <property type="entry name" value="T4SS_pilin"/>
    <property type="match status" value="1"/>
</dbReference>
<protein>
    <submittedName>
        <fullName evidence="2">Uncharacterized protein</fullName>
    </submittedName>
</protein>
<comment type="caution">
    <text evidence="2">The sequence shown here is derived from an EMBL/GenBank/DDBJ whole genome shotgun (WGS) entry which is preliminary data.</text>
</comment>
<keyword evidence="1" id="KW-1133">Transmembrane helix</keyword>
<feature type="transmembrane region" description="Helical" evidence="1">
    <location>
        <begin position="29"/>
        <end position="52"/>
    </location>
</feature>
<dbReference type="InterPro" id="IPR043993">
    <property type="entry name" value="T4SS_pilin"/>
</dbReference>
<dbReference type="AlphaFoldDB" id="A0A0G0NEN0"/>
<dbReference type="Proteomes" id="UP000034246">
    <property type="component" value="Unassembled WGS sequence"/>
</dbReference>
<keyword evidence="1" id="KW-0472">Membrane</keyword>
<gene>
    <name evidence="2" type="ORF">UT39_C0009G0021</name>
</gene>
<feature type="transmembrane region" description="Helical" evidence="1">
    <location>
        <begin position="73"/>
        <end position="93"/>
    </location>
</feature>
<sequence>MNLLATGDVLNLNAPTGFENLQNISFGSLVGLAISFILIVAAVAFFFMLVLGGIKWITSGGDKGKTEAARNQITAGLVGLVIVFAAWAILTLIESFFGVSLRTFTIPGTP</sequence>